<feature type="transmembrane region" description="Helical" evidence="1">
    <location>
        <begin position="209"/>
        <end position="228"/>
    </location>
</feature>
<evidence type="ECO:0000256" key="2">
    <source>
        <dbReference type="SAM" id="SignalP"/>
    </source>
</evidence>
<evidence type="ECO:0008006" key="5">
    <source>
        <dbReference type="Google" id="ProtNLM"/>
    </source>
</evidence>
<keyword evidence="1" id="KW-0472">Membrane</keyword>
<dbReference type="RefSeq" id="WP_286305564.1">
    <property type="nucleotide sequence ID" value="NZ_AP027741.1"/>
</dbReference>
<reference evidence="4" key="1">
    <citation type="journal article" date="2019" name="Int. J. Syst. Evol. Microbiol.">
        <title>The Global Catalogue of Microorganisms (GCM) 10K type strain sequencing project: providing services to taxonomists for standard genome sequencing and annotation.</title>
        <authorList>
            <consortium name="The Broad Institute Genomics Platform"/>
            <consortium name="The Broad Institute Genome Sequencing Center for Infectious Disease"/>
            <person name="Wu L."/>
            <person name="Ma J."/>
        </authorList>
    </citation>
    <scope>NUCLEOTIDE SEQUENCE [LARGE SCALE GENOMIC DNA]</scope>
    <source>
        <strain evidence="4">JCM 6886</strain>
    </source>
</reference>
<evidence type="ECO:0000256" key="1">
    <source>
        <dbReference type="SAM" id="Phobius"/>
    </source>
</evidence>
<accession>A0ABP3DCU9</accession>
<name>A0ABP3DCU9_9GAMM</name>
<keyword evidence="2" id="KW-0732">Signal</keyword>
<evidence type="ECO:0000313" key="3">
    <source>
        <dbReference type="EMBL" id="GAA0229250.1"/>
    </source>
</evidence>
<keyword evidence="1" id="KW-0812">Transmembrane</keyword>
<dbReference type="Proteomes" id="UP001501476">
    <property type="component" value="Unassembled WGS sequence"/>
</dbReference>
<comment type="caution">
    <text evidence="3">The sequence shown here is derived from an EMBL/GenBank/DDBJ whole genome shotgun (WGS) entry which is preliminary data.</text>
</comment>
<dbReference type="EMBL" id="BAAADG010000006">
    <property type="protein sequence ID" value="GAA0229250.1"/>
    <property type="molecule type" value="Genomic_DNA"/>
</dbReference>
<feature type="signal peptide" evidence="2">
    <location>
        <begin position="1"/>
        <end position="21"/>
    </location>
</feature>
<proteinExistence type="predicted"/>
<feature type="chain" id="PRO_5046374472" description="VPLPA-CTERM sorting domain-containing protein" evidence="2">
    <location>
        <begin position="22"/>
        <end position="236"/>
    </location>
</feature>
<sequence length="236" mass="25017">MKKIVFIALALFTGLTNAAIAATSLSTNGSWQTANGDLSSLLGQSAPATWSYDTDLASATLYSSYTLPSTGTVSTYVSSNYVLSGTAAPTLFDGSQFALSILDNTIANLDAFNTDIVTSMVNKGLNPDITGDAILFTTSTLFPVSEFTESFSLSGLMMFDKDFFTGPISTLPSADILLDNALFIYASLSHEINFEETGFASYIQTPSAVPVPAALWMFAPALLGFLGLRRKVNTQA</sequence>
<keyword evidence="1" id="KW-1133">Transmembrane helix</keyword>
<organism evidence="3 4">
    <name type="scientific">Methylophaga marina</name>
    <dbReference type="NCBI Taxonomy" id="45495"/>
    <lineage>
        <taxon>Bacteria</taxon>
        <taxon>Pseudomonadati</taxon>
        <taxon>Pseudomonadota</taxon>
        <taxon>Gammaproteobacteria</taxon>
        <taxon>Thiotrichales</taxon>
        <taxon>Piscirickettsiaceae</taxon>
        <taxon>Methylophaga</taxon>
    </lineage>
</organism>
<evidence type="ECO:0000313" key="4">
    <source>
        <dbReference type="Proteomes" id="UP001501476"/>
    </source>
</evidence>
<keyword evidence="4" id="KW-1185">Reference proteome</keyword>
<gene>
    <name evidence="3" type="ORF">GCM10008964_20870</name>
</gene>
<protein>
    <recommendedName>
        <fullName evidence="5">VPLPA-CTERM sorting domain-containing protein</fullName>
    </recommendedName>
</protein>